<comment type="caution">
    <text evidence="2">The sequence shown here is derived from an EMBL/GenBank/DDBJ whole genome shotgun (WGS) entry which is preliminary data.</text>
</comment>
<gene>
    <name evidence="2" type="ORF">DZF98_00140</name>
</gene>
<evidence type="ECO:0000313" key="2">
    <source>
        <dbReference type="EMBL" id="RII94867.1"/>
    </source>
</evidence>
<dbReference type="SUPFAM" id="SSF56112">
    <property type="entry name" value="Protein kinase-like (PK-like)"/>
    <property type="match status" value="1"/>
</dbReference>
<dbReference type="InterPro" id="IPR051678">
    <property type="entry name" value="AGP_Transferase"/>
</dbReference>
<dbReference type="InterPro" id="IPR002575">
    <property type="entry name" value="Aminoglycoside_PTrfase"/>
</dbReference>
<organism evidence="2 3">
    <name type="scientific">Clavibacter californiensis</name>
    <dbReference type="NCBI Taxonomy" id="1401995"/>
    <lineage>
        <taxon>Bacteria</taxon>
        <taxon>Bacillati</taxon>
        <taxon>Actinomycetota</taxon>
        <taxon>Actinomycetes</taxon>
        <taxon>Micrococcales</taxon>
        <taxon>Microbacteriaceae</taxon>
        <taxon>Clavibacter</taxon>
    </lineage>
</organism>
<name>A0ABX9NBD4_9MICO</name>
<dbReference type="Proteomes" id="UP000265355">
    <property type="component" value="Unassembled WGS sequence"/>
</dbReference>
<feature type="domain" description="Aminoglycoside phosphotransferase" evidence="1">
    <location>
        <begin position="29"/>
        <end position="247"/>
    </location>
</feature>
<sequence>MIHSLPSDLVIELERSLGGQLANLTSAVWGNKNATWLATVDGVTDVAVQIYSDAHAGEYRLRALRHVHNHSSLPVPVIIASGSWHGVIWSVSTRMEGVPGYEAAGSDLSSDAWPSLAACMGVALQEFGTVPIPAWGDGSTWRTAGMLRVSAAKWLENIDHHLSPGVKRHIEVHFEYLDELYAGSLLRVCHGDFGPQNVLFKEGVLSAILDFEDVRIGPELTDVAWWNWLVRAHTPTAFRQSWHRFEGAAVPPEVLNRATYVKQLRALIIMRLLETAETYRINAPEKYASWAVRLEKELLVTDNAIQAKGD</sequence>
<proteinExistence type="predicted"/>
<accession>A0ABX9NBD4</accession>
<protein>
    <submittedName>
        <fullName evidence="2">Aminoglycoside phosphotransferase family protein</fullName>
    </submittedName>
</protein>
<reference evidence="2 3" key="1">
    <citation type="submission" date="2018-08" db="EMBL/GenBank/DDBJ databases">
        <title>Genome Sequence of Clavibacter michiganensis Subspecies type strains, and the Atypical Peach-Colored Strains Isolated from Tomato.</title>
        <authorList>
            <person name="Osdaghi E."/>
            <person name="Portier P."/>
            <person name="Briand M."/>
            <person name="Jacques M.-A."/>
        </authorList>
    </citation>
    <scope>NUCLEOTIDE SEQUENCE [LARGE SCALE GENOMIC DNA]</scope>
    <source>
        <strain evidence="2 3">CFBP 8216</strain>
    </source>
</reference>
<keyword evidence="3" id="KW-1185">Reference proteome</keyword>
<dbReference type="EMBL" id="QWEE01000001">
    <property type="protein sequence ID" value="RII94867.1"/>
    <property type="molecule type" value="Genomic_DNA"/>
</dbReference>
<dbReference type="Gene3D" id="3.90.1200.10">
    <property type="match status" value="1"/>
</dbReference>
<dbReference type="PANTHER" id="PTHR21310">
    <property type="entry name" value="AMINOGLYCOSIDE PHOSPHOTRANSFERASE-RELATED-RELATED"/>
    <property type="match status" value="1"/>
</dbReference>
<dbReference type="Pfam" id="PF01636">
    <property type="entry name" value="APH"/>
    <property type="match status" value="1"/>
</dbReference>
<evidence type="ECO:0000313" key="3">
    <source>
        <dbReference type="Proteomes" id="UP000265355"/>
    </source>
</evidence>
<evidence type="ECO:0000259" key="1">
    <source>
        <dbReference type="Pfam" id="PF01636"/>
    </source>
</evidence>
<dbReference type="InterPro" id="IPR011009">
    <property type="entry name" value="Kinase-like_dom_sf"/>
</dbReference>